<dbReference type="PATRIC" id="fig|1133568.3.peg.1337"/>
<keyword evidence="3 6" id="KW-0812">Transmembrane</keyword>
<evidence type="ECO:0000256" key="3">
    <source>
        <dbReference type="ARBA" id="ARBA00022692"/>
    </source>
</evidence>
<evidence type="ECO:0000256" key="1">
    <source>
        <dbReference type="ARBA" id="ARBA00004651"/>
    </source>
</evidence>
<dbReference type="HOGENOM" id="CLU_2116312_0_0_12"/>
<name>J9UUP9_BRAPL</name>
<accession>J9UUP9</accession>
<dbReference type="GO" id="GO:0005886">
    <property type="term" value="C:plasma membrane"/>
    <property type="evidence" value="ECO:0007669"/>
    <property type="project" value="UniProtKB-SubCell"/>
</dbReference>
<feature type="transmembrane region" description="Helical" evidence="6">
    <location>
        <begin position="12"/>
        <end position="32"/>
    </location>
</feature>
<dbReference type="GO" id="GO:0015297">
    <property type="term" value="F:antiporter activity"/>
    <property type="evidence" value="ECO:0007669"/>
    <property type="project" value="InterPro"/>
</dbReference>
<dbReference type="EMBL" id="CP003490">
    <property type="protein sequence ID" value="AFR70673.1"/>
    <property type="molecule type" value="Genomic_DNA"/>
</dbReference>
<evidence type="ECO:0000256" key="2">
    <source>
        <dbReference type="ARBA" id="ARBA00022475"/>
    </source>
</evidence>
<dbReference type="PANTHER" id="PTHR43823">
    <property type="entry name" value="SPORULATION PROTEIN YKVU"/>
    <property type="match status" value="1"/>
</dbReference>
<protein>
    <submittedName>
        <fullName evidence="7">MATE efflux family protein</fullName>
    </submittedName>
</protein>
<evidence type="ECO:0000256" key="6">
    <source>
        <dbReference type="SAM" id="Phobius"/>
    </source>
</evidence>
<organism evidence="7 8">
    <name type="scientific">Brachyspira pilosicoli B2904</name>
    <dbReference type="NCBI Taxonomy" id="1133568"/>
    <lineage>
        <taxon>Bacteria</taxon>
        <taxon>Pseudomonadati</taxon>
        <taxon>Spirochaetota</taxon>
        <taxon>Spirochaetia</taxon>
        <taxon>Brachyspirales</taxon>
        <taxon>Brachyspiraceae</taxon>
        <taxon>Brachyspira</taxon>
    </lineage>
</organism>
<sequence>MINRVEEMEKSFFKYVLPSIVSTMLGGLYIVVDGFFVGNSMGDNGLTAINLVYPIGTVLFATAAMLGMGGSVIMSTYLGAGNIEKFNKAKINTFITLIIASIILTLLLLLTKTN</sequence>
<feature type="transmembrane region" description="Helical" evidence="6">
    <location>
        <begin position="91"/>
        <end position="110"/>
    </location>
</feature>
<feature type="transmembrane region" description="Helical" evidence="6">
    <location>
        <begin position="52"/>
        <end position="79"/>
    </location>
</feature>
<dbReference type="KEGG" id="bpj:B2904_orf1336"/>
<gene>
    <name evidence="7" type="ORF">B2904_orf1336</name>
</gene>
<dbReference type="Proteomes" id="UP000007346">
    <property type="component" value="Chromosome"/>
</dbReference>
<reference evidence="7 8" key="1">
    <citation type="journal article" date="2012" name="BMC Genomics">
        <title>Comparative genomics of Brachyspira pilosicoli strains: genome rearrangements, reductions and correlation of genetic compliment with phenotypic diversity.</title>
        <authorList>
            <person name="Mappley L.J."/>
            <person name="Black M.L."/>
            <person name="Abuoun M."/>
            <person name="Darby A.C."/>
            <person name="Woodward M.J."/>
            <person name="Parkhill J."/>
            <person name="Turner A.K."/>
            <person name="Bellgard M.I."/>
            <person name="La T."/>
            <person name="Phillips N.D."/>
            <person name="La Ragione R.M."/>
            <person name="Hampson D.J."/>
        </authorList>
    </citation>
    <scope>NUCLEOTIDE SEQUENCE [LARGE SCALE GENOMIC DNA]</scope>
    <source>
        <strain evidence="7">B2904</strain>
    </source>
</reference>
<dbReference type="InterPro" id="IPR002528">
    <property type="entry name" value="MATE_fam"/>
</dbReference>
<evidence type="ECO:0000313" key="8">
    <source>
        <dbReference type="Proteomes" id="UP000007346"/>
    </source>
</evidence>
<keyword evidence="2" id="KW-1003">Cell membrane</keyword>
<dbReference type="AlphaFoldDB" id="J9UUP9"/>
<dbReference type="InterPro" id="IPR051327">
    <property type="entry name" value="MATE_MepA_subfamily"/>
</dbReference>
<evidence type="ECO:0000313" key="7">
    <source>
        <dbReference type="EMBL" id="AFR70673.1"/>
    </source>
</evidence>
<dbReference type="Pfam" id="PF01554">
    <property type="entry name" value="MatE"/>
    <property type="match status" value="1"/>
</dbReference>
<dbReference type="GO" id="GO:0042910">
    <property type="term" value="F:xenobiotic transmembrane transporter activity"/>
    <property type="evidence" value="ECO:0007669"/>
    <property type="project" value="InterPro"/>
</dbReference>
<evidence type="ECO:0000256" key="5">
    <source>
        <dbReference type="ARBA" id="ARBA00023136"/>
    </source>
</evidence>
<evidence type="ECO:0000256" key="4">
    <source>
        <dbReference type="ARBA" id="ARBA00022989"/>
    </source>
</evidence>
<proteinExistence type="predicted"/>
<keyword evidence="4 6" id="KW-1133">Transmembrane helix</keyword>
<keyword evidence="5 6" id="KW-0472">Membrane</keyword>
<dbReference type="PANTHER" id="PTHR43823:SF3">
    <property type="entry name" value="MULTIDRUG EXPORT PROTEIN MEPA"/>
    <property type="match status" value="1"/>
</dbReference>
<comment type="subcellular location">
    <subcellularLocation>
        <location evidence="1">Cell membrane</location>
        <topology evidence="1">Multi-pass membrane protein</topology>
    </subcellularLocation>
</comment>